<reference evidence="1 2" key="1">
    <citation type="submission" date="2023-01" db="EMBL/GenBank/DDBJ databases">
        <authorList>
            <person name="Whitehead M."/>
        </authorList>
    </citation>
    <scope>NUCLEOTIDE SEQUENCE [LARGE SCALE GENOMIC DNA]</scope>
</reference>
<evidence type="ECO:0000313" key="2">
    <source>
        <dbReference type="Proteomes" id="UP001160148"/>
    </source>
</evidence>
<gene>
    <name evidence="1" type="ORF">MEUPH1_LOCUS27171</name>
</gene>
<evidence type="ECO:0000313" key="1">
    <source>
        <dbReference type="EMBL" id="CAI6373415.1"/>
    </source>
</evidence>
<accession>A0AAV0XXT5</accession>
<dbReference type="Proteomes" id="UP001160148">
    <property type="component" value="Unassembled WGS sequence"/>
</dbReference>
<organism evidence="1 2">
    <name type="scientific">Macrosiphum euphorbiae</name>
    <name type="common">potato aphid</name>
    <dbReference type="NCBI Taxonomy" id="13131"/>
    <lineage>
        <taxon>Eukaryota</taxon>
        <taxon>Metazoa</taxon>
        <taxon>Ecdysozoa</taxon>
        <taxon>Arthropoda</taxon>
        <taxon>Hexapoda</taxon>
        <taxon>Insecta</taxon>
        <taxon>Pterygota</taxon>
        <taxon>Neoptera</taxon>
        <taxon>Paraneoptera</taxon>
        <taxon>Hemiptera</taxon>
        <taxon>Sternorrhyncha</taxon>
        <taxon>Aphidomorpha</taxon>
        <taxon>Aphidoidea</taxon>
        <taxon>Aphididae</taxon>
        <taxon>Macrosiphini</taxon>
        <taxon>Macrosiphum</taxon>
    </lineage>
</organism>
<dbReference type="AlphaFoldDB" id="A0AAV0XXT5"/>
<comment type="caution">
    <text evidence="1">The sequence shown here is derived from an EMBL/GenBank/DDBJ whole genome shotgun (WGS) entry which is preliminary data.</text>
</comment>
<name>A0AAV0XXT5_9HEMI</name>
<dbReference type="EMBL" id="CARXXK010001098">
    <property type="protein sequence ID" value="CAI6373415.1"/>
    <property type="molecule type" value="Genomic_DNA"/>
</dbReference>
<sequence>MSSLSAMADRVQHYEKGCQSCRPRSHCSCCCLPPPPHQIVVGNVCSRDGRRQHCSRKRPASLRTIDAAAATYASDPATRGD</sequence>
<protein>
    <submittedName>
        <fullName evidence="1">Uncharacterized protein</fullName>
    </submittedName>
</protein>
<proteinExistence type="predicted"/>
<keyword evidence="2" id="KW-1185">Reference proteome</keyword>